<dbReference type="Proteomes" id="UP000298138">
    <property type="component" value="Unassembled WGS sequence"/>
</dbReference>
<name>A0A4V6RHI0_9PEZI</name>
<feature type="region of interest" description="Disordered" evidence="1">
    <location>
        <begin position="19"/>
        <end position="65"/>
    </location>
</feature>
<dbReference type="OrthoDB" id="5301632at2759"/>
<evidence type="ECO:0000313" key="2">
    <source>
        <dbReference type="EMBL" id="TGZ84135.1"/>
    </source>
</evidence>
<feature type="region of interest" description="Disordered" evidence="1">
    <location>
        <begin position="566"/>
        <end position="591"/>
    </location>
</feature>
<dbReference type="AlphaFoldDB" id="A0A4V6RHI0"/>
<feature type="compositionally biased region" description="Polar residues" evidence="1">
    <location>
        <begin position="511"/>
        <end position="520"/>
    </location>
</feature>
<feature type="region of interest" description="Disordered" evidence="1">
    <location>
        <begin position="431"/>
        <end position="536"/>
    </location>
</feature>
<feature type="compositionally biased region" description="Polar residues" evidence="1">
    <location>
        <begin position="491"/>
        <end position="503"/>
    </location>
</feature>
<feature type="compositionally biased region" description="Low complexity" evidence="1">
    <location>
        <begin position="456"/>
        <end position="466"/>
    </location>
</feature>
<protein>
    <submittedName>
        <fullName evidence="2">Uncharacterized protein</fullName>
    </submittedName>
</protein>
<dbReference type="InParanoid" id="A0A4V6RHI0"/>
<feature type="compositionally biased region" description="Polar residues" evidence="1">
    <location>
        <begin position="32"/>
        <end position="43"/>
    </location>
</feature>
<evidence type="ECO:0000313" key="3">
    <source>
        <dbReference type="Proteomes" id="UP000298138"/>
    </source>
</evidence>
<accession>A0A4V6RHI0</accession>
<proteinExistence type="predicted"/>
<feature type="region of interest" description="Disordered" evidence="1">
    <location>
        <begin position="88"/>
        <end position="149"/>
    </location>
</feature>
<reference evidence="2 3" key="1">
    <citation type="submission" date="2019-04" db="EMBL/GenBank/DDBJ databases">
        <title>Comparative genomics and transcriptomics to analyze fruiting body development in filamentous ascomycetes.</title>
        <authorList>
            <consortium name="DOE Joint Genome Institute"/>
            <person name="Lutkenhaus R."/>
            <person name="Traeger S."/>
            <person name="Breuer J."/>
            <person name="Kuo A."/>
            <person name="Lipzen A."/>
            <person name="Pangilinan J."/>
            <person name="Dilworth D."/>
            <person name="Sandor L."/>
            <person name="Poggeler S."/>
            <person name="Barry K."/>
            <person name="Grigoriev I.V."/>
            <person name="Nowrousian M."/>
        </authorList>
    </citation>
    <scope>NUCLEOTIDE SEQUENCE [LARGE SCALE GENOMIC DNA]</scope>
    <source>
        <strain evidence="2 3">CBS 389.68</strain>
    </source>
</reference>
<keyword evidence="3" id="KW-1185">Reference proteome</keyword>
<dbReference type="EMBL" id="ML220113">
    <property type="protein sequence ID" value="TGZ84135.1"/>
    <property type="molecule type" value="Genomic_DNA"/>
</dbReference>
<organism evidence="2 3">
    <name type="scientific">Ascodesmis nigricans</name>
    <dbReference type="NCBI Taxonomy" id="341454"/>
    <lineage>
        <taxon>Eukaryota</taxon>
        <taxon>Fungi</taxon>
        <taxon>Dikarya</taxon>
        <taxon>Ascomycota</taxon>
        <taxon>Pezizomycotina</taxon>
        <taxon>Pezizomycetes</taxon>
        <taxon>Pezizales</taxon>
        <taxon>Ascodesmidaceae</taxon>
        <taxon>Ascodesmis</taxon>
    </lineage>
</organism>
<evidence type="ECO:0000256" key="1">
    <source>
        <dbReference type="SAM" id="MobiDB-lite"/>
    </source>
</evidence>
<gene>
    <name evidence="2" type="ORF">EX30DRAFT_99694</name>
</gene>
<sequence>MHFSRWIYLSLAVQAYGSPASHPQRNLPFDQGQPNSNGGQDSHGTIVHIYAPGGPLNNPSSPSPNPIVVDHKGKNVKTFIAITPVGGYKPASSEHQAAKHVEDVSGNDGLNAEEGNATGQESGGEPASTADSTISFAPESPVDTGSDVSANTSIAPAALKRPYPMPARGNNSPKFFHSLEQTNMDAVDICKSYAFEPSQTNYLLAGTDDWLKEYAKANAHRPYYQQHGLMSTIAFDFLGINNFRCSVGTEHLCHIDCPTVVNSVQDLELARNIFFALSSASNLLTITSIIHASLESAQNNVGLMAQKMSYDFNWWHPSEAERKREVAHQFFISTMVWGVQTIFNNAWPMIPWKLMQDYVGKKTSTALDRIDDFRAEHPVTIPEWRGDRIWDAITSVLKVEANRDSAEWQPTSDALSPVQRRRWTNWVTGGFLNPWRTDSPEQIDALESPSTPQQGSASSVISSRGSQTKRLVRRGDYKLPWGKQKPKDQPQAESSSAQTSPGEQQPRAASVTDQTPNVQEASVRGPSIGGSSIQETGSPRVASIFSQAGTTGAAPANAQAVDAPVDAAPRAGSPRAPNPQGSVEGPTPEQIVKDVWGPDVDALFDGTKAPAGAETAKAAEEQVNNMNGGIDIVNTRNPREYRFADLSNKLDRARERLKIFMPVVTGLALPVIVREIYGKFSWKGSEIGRDANAANLGVMIAQSGQASRRFLKERVNGMFLNPNIKPDGSNELIDALALGSFVAAARDSLGHWSDSNVETALTKNLFMRTLNVSWKTQRIWVMCTEDFLNKKDPNTVSNKNALKVDHWEHDNSGPQVSKTQVGNKVCYAYRWSDRSMRMGHRVEDPYGLETLSGEPWNIKISDIITSSVLASQLPPSTDLEMLSNSARLASGPTAEFISDPTTPGMFNLPVCNTAWNWNGPTTGVRFRDTDLNPDSGHKILPCYCGPLGADTPRIWEQLRLDTSGRKSHYYKDRCPHQIEEKIENPLERFVALCRLGVKNYRAGRAWNFGKDMLCDVVIDTLEKSGIKVVENDMTEDQIAAFMCKIDSSYKHKNCSKFRGTPVTEAWREVEELNAAAPAPEGMFKNAWRAIKGWFGY</sequence>